<keyword evidence="5" id="KW-1185">Reference proteome</keyword>
<evidence type="ECO:0000256" key="1">
    <source>
        <dbReference type="ARBA" id="ARBA00022441"/>
    </source>
</evidence>
<dbReference type="EMBL" id="UYRR01016726">
    <property type="protein sequence ID" value="VDK28585.1"/>
    <property type="molecule type" value="Genomic_DNA"/>
</dbReference>
<dbReference type="InterPro" id="IPR011333">
    <property type="entry name" value="SKP1/BTB/POZ_sf"/>
</dbReference>
<dbReference type="InterPro" id="IPR000210">
    <property type="entry name" value="BTB/POZ_dom"/>
</dbReference>
<dbReference type="Proteomes" id="UP000267096">
    <property type="component" value="Unassembled WGS sequence"/>
</dbReference>
<reference evidence="6" key="1">
    <citation type="submission" date="2017-02" db="UniProtKB">
        <authorList>
            <consortium name="WormBaseParasite"/>
        </authorList>
    </citation>
    <scope>IDENTIFICATION</scope>
</reference>
<evidence type="ECO:0000313" key="5">
    <source>
        <dbReference type="Proteomes" id="UP000267096"/>
    </source>
</evidence>
<keyword evidence="1" id="KW-0880">Kelch repeat</keyword>
<dbReference type="PANTHER" id="PTHR24412">
    <property type="entry name" value="KELCH PROTEIN"/>
    <property type="match status" value="1"/>
</dbReference>
<organism evidence="6">
    <name type="scientific">Anisakis simplex</name>
    <name type="common">Herring worm</name>
    <dbReference type="NCBI Taxonomy" id="6269"/>
    <lineage>
        <taxon>Eukaryota</taxon>
        <taxon>Metazoa</taxon>
        <taxon>Ecdysozoa</taxon>
        <taxon>Nematoda</taxon>
        <taxon>Chromadorea</taxon>
        <taxon>Rhabditida</taxon>
        <taxon>Spirurina</taxon>
        <taxon>Ascaridomorpha</taxon>
        <taxon>Ascaridoidea</taxon>
        <taxon>Anisakidae</taxon>
        <taxon>Anisakis</taxon>
        <taxon>Anisakis simplex complex</taxon>
    </lineage>
</organism>
<name>A0A0M3JIA0_ANISI</name>
<gene>
    <name evidence="4" type="ORF">ASIM_LOCUS7134</name>
</gene>
<dbReference type="SMART" id="SM00225">
    <property type="entry name" value="BTB"/>
    <property type="match status" value="1"/>
</dbReference>
<dbReference type="SUPFAM" id="SSF54695">
    <property type="entry name" value="POZ domain"/>
    <property type="match status" value="1"/>
</dbReference>
<evidence type="ECO:0000259" key="3">
    <source>
        <dbReference type="PROSITE" id="PS50097"/>
    </source>
</evidence>
<dbReference type="PANTHER" id="PTHR24412:SF480">
    <property type="entry name" value="KELCH-LIKE PROTEIN 8"/>
    <property type="match status" value="1"/>
</dbReference>
<dbReference type="Pfam" id="PF00651">
    <property type="entry name" value="BTB"/>
    <property type="match status" value="1"/>
</dbReference>
<evidence type="ECO:0000313" key="6">
    <source>
        <dbReference type="WBParaSite" id="ASIM_0000736501-mRNA-1"/>
    </source>
</evidence>
<proteinExistence type="predicted"/>
<reference evidence="4 5" key="2">
    <citation type="submission" date="2018-11" db="EMBL/GenBank/DDBJ databases">
        <authorList>
            <consortium name="Pathogen Informatics"/>
        </authorList>
    </citation>
    <scope>NUCLEOTIDE SEQUENCE [LARGE SCALE GENOMIC DNA]</scope>
</reference>
<dbReference type="AlphaFoldDB" id="A0A0M3JIA0"/>
<dbReference type="Gene3D" id="3.30.710.10">
    <property type="entry name" value="Potassium Channel Kv1.1, Chain A"/>
    <property type="match status" value="1"/>
</dbReference>
<dbReference type="WBParaSite" id="ASIM_0000736501-mRNA-1">
    <property type="protein sequence ID" value="ASIM_0000736501-mRNA-1"/>
    <property type="gene ID" value="ASIM_0000736501"/>
</dbReference>
<evidence type="ECO:0000313" key="4">
    <source>
        <dbReference type="EMBL" id="VDK28585.1"/>
    </source>
</evidence>
<dbReference type="OrthoDB" id="6359816at2759"/>
<keyword evidence="2" id="KW-0677">Repeat</keyword>
<accession>A0A0M3JIA0</accession>
<feature type="domain" description="BTB" evidence="3">
    <location>
        <begin position="7"/>
        <end position="75"/>
    </location>
</feature>
<protein>
    <submittedName>
        <fullName evidence="6">BTB domain-containing protein</fullName>
    </submittedName>
</protein>
<dbReference type="PROSITE" id="PS50097">
    <property type="entry name" value="BTB"/>
    <property type="match status" value="1"/>
</dbReference>
<evidence type="ECO:0000256" key="2">
    <source>
        <dbReference type="ARBA" id="ARBA00022737"/>
    </source>
</evidence>
<sequence length="99" mass="10925">MADSESTNEAVESEKACGIACHRALLAAASPYFNAMFTPAMIESKQSCIRLKGIDEHSLRALVDYMYTGQLMIDEHNVQNLLTTGSLLQVLFRSSLINE</sequence>